<accession>A0ABR4WLL6</accession>
<keyword evidence="2" id="KW-1185">Reference proteome</keyword>
<evidence type="ECO:0000313" key="1">
    <source>
        <dbReference type="EMBL" id="KGE62795.1"/>
    </source>
</evidence>
<dbReference type="Proteomes" id="UP000003301">
    <property type="component" value="Unassembled WGS sequence"/>
</dbReference>
<evidence type="ECO:0000313" key="2">
    <source>
        <dbReference type="Proteomes" id="UP000003301"/>
    </source>
</evidence>
<evidence type="ECO:0008006" key="3">
    <source>
        <dbReference type="Google" id="ProtNLM"/>
    </source>
</evidence>
<protein>
    <recommendedName>
        <fullName evidence="3">Cation transporter</fullName>
    </recommendedName>
</protein>
<gene>
    <name evidence="1" type="ORF">FSAG_001495</name>
</gene>
<comment type="caution">
    <text evidence="1">The sequence shown here is derived from an EMBL/GenBank/DDBJ whole genome shotgun (WGS) entry which is preliminary data.</text>
</comment>
<dbReference type="EMBL" id="ACDC03000014">
    <property type="protein sequence ID" value="KGE62795.1"/>
    <property type="molecule type" value="Genomic_DNA"/>
</dbReference>
<proteinExistence type="predicted"/>
<organism evidence="1 2">
    <name type="scientific">Fusobacterium periodonticum 2_1_31</name>
    <dbReference type="NCBI Taxonomy" id="469599"/>
    <lineage>
        <taxon>Bacteria</taxon>
        <taxon>Fusobacteriati</taxon>
        <taxon>Fusobacteriota</taxon>
        <taxon>Fusobacteriia</taxon>
        <taxon>Fusobacteriales</taxon>
        <taxon>Fusobacteriaceae</taxon>
        <taxon>Fusobacterium</taxon>
    </lineage>
</organism>
<name>A0ABR4WLL6_9FUSO</name>
<dbReference type="RefSeq" id="WP_005969629.1">
    <property type="nucleotide sequence ID" value="NZ_KN173678.1"/>
</dbReference>
<dbReference type="Pfam" id="PF19991">
    <property type="entry name" value="HMA_2"/>
    <property type="match status" value="1"/>
</dbReference>
<sequence>MFKNMLKKTYLMFNKVKVVHSIPGRIRLLIPSLDKFPEEMKKHEHYISAIIKLKDGIKSIEYSYLTSKILIEYDKTKLKEQDIVNWLNKIWKIIVDNEDVYHGMSVDEVEKNVKRFYEMLKGELEGRK</sequence>
<reference evidence="1" key="1">
    <citation type="submission" date="2013-05" db="EMBL/GenBank/DDBJ databases">
        <title>The Genome Sequence of Fusobacterium sp. 2_1_31.</title>
        <authorList>
            <consortium name="The Broad Institute Genomics Platform"/>
            <person name="Earl A."/>
            <person name="Ward D."/>
            <person name="Feldgarden M."/>
            <person name="Gevers D."/>
            <person name="Ambrose C."/>
            <person name="Strauss J."/>
            <person name="Allen-Vercoe E."/>
            <person name="Walker B."/>
            <person name="Young S."/>
            <person name="Zeng Q."/>
            <person name="Gargeya S."/>
            <person name="Fitzgerald M."/>
            <person name="Haas B."/>
            <person name="Abouelleil A."/>
            <person name="Allen A.W."/>
            <person name="Alvarado L."/>
            <person name="Arachchi H.M."/>
            <person name="Berlin A.M."/>
            <person name="Chapman S.B."/>
            <person name="Gainer-Dewar J."/>
            <person name="Goldberg J."/>
            <person name="Griggs A."/>
            <person name="Gujja S."/>
            <person name="Hansen M."/>
            <person name="Howarth C."/>
            <person name="Imamovic A."/>
            <person name="Ireland A."/>
            <person name="Larimer J."/>
            <person name="McCowan C."/>
            <person name="Murphy C."/>
            <person name="Pearson M."/>
            <person name="Poon T.W."/>
            <person name="Priest M."/>
            <person name="Roberts A."/>
            <person name="Saif S."/>
            <person name="Shea T."/>
            <person name="Sisk P."/>
            <person name="Sykes S."/>
            <person name="Wortman J."/>
            <person name="Nusbaum C."/>
            <person name="Birren B."/>
        </authorList>
    </citation>
    <scope>NUCLEOTIDE SEQUENCE [LARGE SCALE GENOMIC DNA]</scope>
    <source>
        <strain evidence="1">2_1_31</strain>
    </source>
</reference>